<dbReference type="AlphaFoldDB" id="A0A895YN05"/>
<dbReference type="EMBL" id="CP070499">
    <property type="protein sequence ID" value="QSB15490.1"/>
    <property type="molecule type" value="Genomic_DNA"/>
</dbReference>
<feature type="region of interest" description="Disordered" evidence="1">
    <location>
        <begin position="130"/>
        <end position="177"/>
    </location>
</feature>
<gene>
    <name evidence="3" type="ORF">JQS43_03805</name>
</gene>
<evidence type="ECO:0000256" key="2">
    <source>
        <dbReference type="SAM" id="SignalP"/>
    </source>
</evidence>
<dbReference type="RefSeq" id="WP_239677672.1">
    <property type="nucleotide sequence ID" value="NZ_CP070499.1"/>
</dbReference>
<name>A0A895YN05_9ACTN</name>
<sequence length="177" mass="18385">MNTKFVSKVIGGAALGTAVMLFGAPGSVSAAADDPYYGLEQTNVTIIDADAFGQAAEAVAIGTGDAVAFNLAAVIQVNLALDEEFASLACSYSASLNGEDSDAAEILAADEVQSVDDAIKWLEKLNGDNGTECEVENGVNGNDNGTDENGADENGDWKKDDKKDGKKDLKDLEPLFE</sequence>
<evidence type="ECO:0000313" key="3">
    <source>
        <dbReference type="EMBL" id="QSB15490.1"/>
    </source>
</evidence>
<organism evidence="3 4">
    <name type="scientific">Natronosporangium hydrolyticum</name>
    <dbReference type="NCBI Taxonomy" id="2811111"/>
    <lineage>
        <taxon>Bacteria</taxon>
        <taxon>Bacillati</taxon>
        <taxon>Actinomycetota</taxon>
        <taxon>Actinomycetes</taxon>
        <taxon>Micromonosporales</taxon>
        <taxon>Micromonosporaceae</taxon>
        <taxon>Natronosporangium</taxon>
    </lineage>
</organism>
<feature type="compositionally biased region" description="Basic and acidic residues" evidence="1">
    <location>
        <begin position="155"/>
        <end position="177"/>
    </location>
</feature>
<dbReference type="Proteomes" id="UP000662857">
    <property type="component" value="Chromosome"/>
</dbReference>
<proteinExistence type="predicted"/>
<feature type="signal peptide" evidence="2">
    <location>
        <begin position="1"/>
        <end position="30"/>
    </location>
</feature>
<evidence type="ECO:0000256" key="1">
    <source>
        <dbReference type="SAM" id="MobiDB-lite"/>
    </source>
</evidence>
<feature type="compositionally biased region" description="Low complexity" evidence="1">
    <location>
        <begin position="130"/>
        <end position="144"/>
    </location>
</feature>
<keyword evidence="2" id="KW-0732">Signal</keyword>
<feature type="chain" id="PRO_5034990976" description="DUF5667 domain-containing protein" evidence="2">
    <location>
        <begin position="31"/>
        <end position="177"/>
    </location>
</feature>
<evidence type="ECO:0008006" key="5">
    <source>
        <dbReference type="Google" id="ProtNLM"/>
    </source>
</evidence>
<evidence type="ECO:0000313" key="4">
    <source>
        <dbReference type="Proteomes" id="UP000662857"/>
    </source>
</evidence>
<dbReference type="KEGG" id="nhy:JQS43_03805"/>
<reference evidence="3" key="1">
    <citation type="submission" date="2021-02" db="EMBL/GenBank/DDBJ databases">
        <title>Natrosporangium hydrolyticum gen. nov., sp. nov, a haloalkaliphilic actinobacterium from a soda solonchak soil.</title>
        <authorList>
            <person name="Sorokin D.Y."/>
            <person name="Khijniak T.V."/>
            <person name="Zakharycheva A.P."/>
            <person name="Boueva O.V."/>
            <person name="Ariskina E.V."/>
            <person name="Hahnke R.L."/>
            <person name="Bunk B."/>
            <person name="Sproer C."/>
            <person name="Schumann P."/>
            <person name="Evtushenko L.I."/>
            <person name="Kublanov I.V."/>
        </authorList>
    </citation>
    <scope>NUCLEOTIDE SEQUENCE</scope>
    <source>
        <strain evidence="3">DSM 106523</strain>
    </source>
</reference>
<keyword evidence="4" id="KW-1185">Reference proteome</keyword>
<accession>A0A895YN05</accession>
<feature type="compositionally biased region" description="Acidic residues" evidence="1">
    <location>
        <begin position="145"/>
        <end position="154"/>
    </location>
</feature>
<protein>
    <recommendedName>
        <fullName evidence="5">DUF5667 domain-containing protein</fullName>
    </recommendedName>
</protein>